<keyword evidence="11" id="KW-0732">Signal</keyword>
<dbReference type="InterPro" id="IPR024932">
    <property type="entry name" value="ApbE"/>
</dbReference>
<dbReference type="EC" id="2.7.1.180" evidence="2"/>
<accession>A0A7W6DRQ9</accession>
<dbReference type="GO" id="GO:0046872">
    <property type="term" value="F:metal ion binding"/>
    <property type="evidence" value="ECO:0007669"/>
    <property type="project" value="UniProtKB-KW"/>
</dbReference>
<dbReference type="GO" id="GO:0016740">
    <property type="term" value="F:transferase activity"/>
    <property type="evidence" value="ECO:0007669"/>
    <property type="project" value="UniProtKB-KW"/>
</dbReference>
<dbReference type="PANTHER" id="PTHR30040:SF2">
    <property type="entry name" value="FAD:PROTEIN FMN TRANSFERASE"/>
    <property type="match status" value="1"/>
</dbReference>
<evidence type="ECO:0000256" key="5">
    <source>
        <dbReference type="ARBA" id="ARBA00022679"/>
    </source>
</evidence>
<evidence type="ECO:0000256" key="10">
    <source>
        <dbReference type="ARBA" id="ARBA00048540"/>
    </source>
</evidence>
<evidence type="ECO:0000256" key="1">
    <source>
        <dbReference type="ARBA" id="ARBA00001946"/>
    </source>
</evidence>
<comment type="cofactor">
    <cofactor evidence="1">
        <name>Mg(2+)</name>
        <dbReference type="ChEBI" id="CHEBI:18420"/>
    </cofactor>
</comment>
<sequence length="290" mass="30731">MMKRRRFLCLTAAFATAPALAHAGTWRGRALGAEASVTLTGPRSAVDRALTALPKRLEQIEAAFSLYRADSALVQLNTRGRLRPSSDFHALMTLAAQAHDLTDGLFDPTVQPLWHALARGTDIEAARRLIGFDRVRIAPDVITLGRGQALTLNGIAQGYATDLIKDDLARQGFTKALVDMGEAAALGGPFRLTLNDPQHGALGHVTLENAARATSSPGALRLGAEAHILGPRGQEPLWSTVSLEGPSATLADALSTAAVFMDHPALRQLKIRAGLSSITTIDADGALRTL</sequence>
<reference evidence="12 13" key="1">
    <citation type="submission" date="2020-08" db="EMBL/GenBank/DDBJ databases">
        <title>Genomic Encyclopedia of Type Strains, Phase IV (KMG-IV): sequencing the most valuable type-strain genomes for metagenomic binning, comparative biology and taxonomic classification.</title>
        <authorList>
            <person name="Goeker M."/>
        </authorList>
    </citation>
    <scope>NUCLEOTIDE SEQUENCE [LARGE SCALE GENOMIC DNA]</scope>
    <source>
        <strain evidence="12 13">DSM 102235</strain>
    </source>
</reference>
<evidence type="ECO:0000256" key="6">
    <source>
        <dbReference type="ARBA" id="ARBA00022723"/>
    </source>
</evidence>
<dbReference type="AlphaFoldDB" id="A0A7W6DRQ9"/>
<keyword evidence="5" id="KW-0808">Transferase</keyword>
<gene>
    <name evidence="12" type="ORF">GGQ68_003941</name>
</gene>
<dbReference type="InterPro" id="IPR003374">
    <property type="entry name" value="ApbE-like_sf"/>
</dbReference>
<keyword evidence="12" id="KW-0449">Lipoprotein</keyword>
<protein>
    <recommendedName>
        <fullName evidence="3">FAD:protein FMN transferase</fullName>
        <ecNumber evidence="2">2.7.1.180</ecNumber>
    </recommendedName>
    <alternativeName>
        <fullName evidence="9">Flavin transferase</fullName>
    </alternativeName>
</protein>
<evidence type="ECO:0000256" key="4">
    <source>
        <dbReference type="ARBA" id="ARBA00022630"/>
    </source>
</evidence>
<evidence type="ECO:0000313" key="13">
    <source>
        <dbReference type="Proteomes" id="UP000541426"/>
    </source>
</evidence>
<keyword evidence="8" id="KW-0460">Magnesium</keyword>
<keyword evidence="4" id="KW-0285">Flavoprotein</keyword>
<dbReference type="SUPFAM" id="SSF143631">
    <property type="entry name" value="ApbE-like"/>
    <property type="match status" value="1"/>
</dbReference>
<proteinExistence type="predicted"/>
<comment type="caution">
    <text evidence="12">The sequence shown here is derived from an EMBL/GenBank/DDBJ whole genome shotgun (WGS) entry which is preliminary data.</text>
</comment>
<evidence type="ECO:0000313" key="12">
    <source>
        <dbReference type="EMBL" id="MBB3987594.1"/>
    </source>
</evidence>
<evidence type="ECO:0000256" key="11">
    <source>
        <dbReference type="SAM" id="SignalP"/>
    </source>
</evidence>
<evidence type="ECO:0000256" key="8">
    <source>
        <dbReference type="ARBA" id="ARBA00022842"/>
    </source>
</evidence>
<feature type="signal peptide" evidence="11">
    <location>
        <begin position="1"/>
        <end position="23"/>
    </location>
</feature>
<evidence type="ECO:0000256" key="9">
    <source>
        <dbReference type="ARBA" id="ARBA00031306"/>
    </source>
</evidence>
<feature type="chain" id="PRO_5039891637" description="FAD:protein FMN transferase" evidence="11">
    <location>
        <begin position="24"/>
        <end position="290"/>
    </location>
</feature>
<evidence type="ECO:0000256" key="7">
    <source>
        <dbReference type="ARBA" id="ARBA00022827"/>
    </source>
</evidence>
<keyword evidence="6" id="KW-0479">Metal-binding</keyword>
<organism evidence="12 13">
    <name type="scientific">Sagittula marina</name>
    <dbReference type="NCBI Taxonomy" id="943940"/>
    <lineage>
        <taxon>Bacteria</taxon>
        <taxon>Pseudomonadati</taxon>
        <taxon>Pseudomonadota</taxon>
        <taxon>Alphaproteobacteria</taxon>
        <taxon>Rhodobacterales</taxon>
        <taxon>Roseobacteraceae</taxon>
        <taxon>Sagittula</taxon>
    </lineage>
</organism>
<name>A0A7W6DRQ9_9RHOB</name>
<dbReference type="PANTHER" id="PTHR30040">
    <property type="entry name" value="THIAMINE BIOSYNTHESIS LIPOPROTEIN APBE"/>
    <property type="match status" value="1"/>
</dbReference>
<dbReference type="Gene3D" id="3.10.520.10">
    <property type="entry name" value="ApbE-like domains"/>
    <property type="match status" value="1"/>
</dbReference>
<comment type="catalytic activity">
    <reaction evidence="10">
        <text>L-threonyl-[protein] + FAD = FMN-L-threonyl-[protein] + AMP + H(+)</text>
        <dbReference type="Rhea" id="RHEA:36847"/>
        <dbReference type="Rhea" id="RHEA-COMP:11060"/>
        <dbReference type="Rhea" id="RHEA-COMP:11061"/>
        <dbReference type="ChEBI" id="CHEBI:15378"/>
        <dbReference type="ChEBI" id="CHEBI:30013"/>
        <dbReference type="ChEBI" id="CHEBI:57692"/>
        <dbReference type="ChEBI" id="CHEBI:74257"/>
        <dbReference type="ChEBI" id="CHEBI:456215"/>
        <dbReference type="EC" id="2.7.1.180"/>
    </reaction>
</comment>
<dbReference type="RefSeq" id="WP_183968850.1">
    <property type="nucleotide sequence ID" value="NZ_JACIEJ010000011.1"/>
</dbReference>
<keyword evidence="13" id="KW-1185">Reference proteome</keyword>
<dbReference type="InterPro" id="IPR006311">
    <property type="entry name" value="TAT_signal"/>
</dbReference>
<dbReference type="PROSITE" id="PS51318">
    <property type="entry name" value="TAT"/>
    <property type="match status" value="1"/>
</dbReference>
<dbReference type="Proteomes" id="UP000541426">
    <property type="component" value="Unassembled WGS sequence"/>
</dbReference>
<evidence type="ECO:0000256" key="2">
    <source>
        <dbReference type="ARBA" id="ARBA00011955"/>
    </source>
</evidence>
<keyword evidence="7" id="KW-0274">FAD</keyword>
<dbReference type="Pfam" id="PF02424">
    <property type="entry name" value="ApbE"/>
    <property type="match status" value="1"/>
</dbReference>
<evidence type="ECO:0000256" key="3">
    <source>
        <dbReference type="ARBA" id="ARBA00016337"/>
    </source>
</evidence>
<dbReference type="EMBL" id="JACIEJ010000011">
    <property type="protein sequence ID" value="MBB3987594.1"/>
    <property type="molecule type" value="Genomic_DNA"/>
</dbReference>